<dbReference type="InterPro" id="IPR013106">
    <property type="entry name" value="Ig_V-set"/>
</dbReference>
<dbReference type="PANTHER" id="PTHR11640:SF31">
    <property type="entry name" value="IRREGULAR CHIASM C-ROUGHEST PROTEIN-RELATED"/>
    <property type="match status" value="1"/>
</dbReference>
<keyword evidence="14" id="KW-1185">Reference proteome</keyword>
<dbReference type="PANTHER" id="PTHR11640">
    <property type="entry name" value="NEPHRIN"/>
    <property type="match status" value="1"/>
</dbReference>
<feature type="domain" description="Ig-like" evidence="11">
    <location>
        <begin position="430"/>
        <end position="517"/>
    </location>
</feature>
<dbReference type="PROSITE" id="PS00290">
    <property type="entry name" value="IG_MHC"/>
    <property type="match status" value="1"/>
</dbReference>
<evidence type="ECO:0000256" key="1">
    <source>
        <dbReference type="ARBA" id="ARBA00004479"/>
    </source>
</evidence>
<evidence type="ECO:0000313" key="13">
    <source>
        <dbReference type="EnsemblMetazoa" id="XP_038064880.1"/>
    </source>
</evidence>
<dbReference type="Proteomes" id="UP000887568">
    <property type="component" value="Unplaced"/>
</dbReference>
<dbReference type="InterPro" id="IPR036179">
    <property type="entry name" value="Ig-like_dom_sf"/>
</dbReference>
<dbReference type="GO" id="GO:0050839">
    <property type="term" value="F:cell adhesion molecule binding"/>
    <property type="evidence" value="ECO:0007669"/>
    <property type="project" value="TreeGrafter"/>
</dbReference>
<reference evidence="13" key="1">
    <citation type="submission" date="2022-11" db="UniProtKB">
        <authorList>
            <consortium name="EnsemblMetazoa"/>
        </authorList>
    </citation>
    <scope>IDENTIFICATION</scope>
</reference>
<feature type="domain" description="Ig-like" evidence="11">
    <location>
        <begin position="19"/>
        <end position="114"/>
    </location>
</feature>
<protein>
    <recommendedName>
        <fullName evidence="15">Nephrin</fullName>
    </recommendedName>
</protein>
<dbReference type="Pfam" id="PF07679">
    <property type="entry name" value="I-set"/>
    <property type="match status" value="1"/>
</dbReference>
<proteinExistence type="predicted"/>
<evidence type="ECO:0000256" key="5">
    <source>
        <dbReference type="ARBA" id="ARBA00023136"/>
    </source>
</evidence>
<evidence type="ECO:0000256" key="2">
    <source>
        <dbReference type="ARBA" id="ARBA00022692"/>
    </source>
</evidence>
<organism evidence="13 14">
    <name type="scientific">Patiria miniata</name>
    <name type="common">Bat star</name>
    <name type="synonym">Asterina miniata</name>
    <dbReference type="NCBI Taxonomy" id="46514"/>
    <lineage>
        <taxon>Eukaryota</taxon>
        <taxon>Metazoa</taxon>
        <taxon>Echinodermata</taxon>
        <taxon>Eleutherozoa</taxon>
        <taxon>Asterozoa</taxon>
        <taxon>Asteroidea</taxon>
        <taxon>Valvatacea</taxon>
        <taxon>Valvatida</taxon>
        <taxon>Asterinidae</taxon>
        <taxon>Patiria</taxon>
    </lineage>
</organism>
<dbReference type="InterPro" id="IPR003599">
    <property type="entry name" value="Ig_sub"/>
</dbReference>
<evidence type="ECO:0000313" key="14">
    <source>
        <dbReference type="Proteomes" id="UP000887568"/>
    </source>
</evidence>
<name>A0A914ALJ9_PATMI</name>
<dbReference type="InterPro" id="IPR013162">
    <property type="entry name" value="CD80_C2-set"/>
</dbReference>
<evidence type="ECO:0000256" key="6">
    <source>
        <dbReference type="ARBA" id="ARBA00023157"/>
    </source>
</evidence>
<dbReference type="FunFam" id="2.60.40.10:FF:000405">
    <property type="entry name" value="nephrin isoform X1"/>
    <property type="match status" value="1"/>
</dbReference>
<feature type="compositionally biased region" description="Basic and acidic residues" evidence="9">
    <location>
        <begin position="1096"/>
        <end position="1155"/>
    </location>
</feature>
<feature type="domain" description="Ig-like" evidence="11">
    <location>
        <begin position="122"/>
        <end position="220"/>
    </location>
</feature>
<dbReference type="InterPro" id="IPR013098">
    <property type="entry name" value="Ig_I-set"/>
</dbReference>
<dbReference type="OMA" id="IEGYSPG"/>
<dbReference type="Gene3D" id="2.60.40.10">
    <property type="entry name" value="Immunoglobulins"/>
    <property type="match status" value="10"/>
</dbReference>
<dbReference type="Pfam" id="PF08205">
    <property type="entry name" value="C2-set_2"/>
    <property type="match status" value="2"/>
</dbReference>
<dbReference type="InterPro" id="IPR003006">
    <property type="entry name" value="Ig/MHC_CS"/>
</dbReference>
<evidence type="ECO:0000256" key="10">
    <source>
        <dbReference type="SAM" id="Phobius"/>
    </source>
</evidence>
<dbReference type="PROSITE" id="PS50853">
    <property type="entry name" value="FN3"/>
    <property type="match status" value="1"/>
</dbReference>
<dbReference type="PROSITE" id="PS50835">
    <property type="entry name" value="IG_LIKE"/>
    <property type="match status" value="9"/>
</dbReference>
<feature type="region of interest" description="Disordered" evidence="9">
    <location>
        <begin position="1085"/>
        <end position="1173"/>
    </location>
</feature>
<feature type="domain" description="Ig-like" evidence="11">
    <location>
        <begin position="726"/>
        <end position="806"/>
    </location>
</feature>
<dbReference type="Pfam" id="PF13927">
    <property type="entry name" value="Ig_3"/>
    <property type="match status" value="4"/>
</dbReference>
<keyword evidence="6" id="KW-1015">Disulfide bond</keyword>
<feature type="region of interest" description="Disordered" evidence="9">
    <location>
        <begin position="1186"/>
        <end position="1235"/>
    </location>
</feature>
<comment type="subcellular location">
    <subcellularLocation>
        <location evidence="1">Membrane</location>
        <topology evidence="1">Single-pass type I membrane protein</topology>
    </subcellularLocation>
</comment>
<dbReference type="InterPro" id="IPR013783">
    <property type="entry name" value="Ig-like_fold"/>
</dbReference>
<dbReference type="InterPro" id="IPR003598">
    <property type="entry name" value="Ig_sub2"/>
</dbReference>
<keyword evidence="3" id="KW-0677">Repeat</keyword>
<feature type="domain" description="Fibronectin type-III" evidence="12">
    <location>
        <begin position="918"/>
        <end position="1011"/>
    </location>
</feature>
<dbReference type="InterPro" id="IPR003961">
    <property type="entry name" value="FN3_dom"/>
</dbReference>
<evidence type="ECO:0000256" key="8">
    <source>
        <dbReference type="ARBA" id="ARBA00023319"/>
    </source>
</evidence>
<dbReference type="CDD" id="cd00063">
    <property type="entry name" value="FN3"/>
    <property type="match status" value="1"/>
</dbReference>
<dbReference type="GeneID" id="119735248"/>
<evidence type="ECO:0000256" key="9">
    <source>
        <dbReference type="SAM" id="MobiDB-lite"/>
    </source>
</evidence>
<dbReference type="GO" id="GO:0005911">
    <property type="term" value="C:cell-cell junction"/>
    <property type="evidence" value="ECO:0007669"/>
    <property type="project" value="TreeGrafter"/>
</dbReference>
<dbReference type="SUPFAM" id="SSF48726">
    <property type="entry name" value="Immunoglobulin"/>
    <property type="match status" value="9"/>
</dbReference>
<evidence type="ECO:0000256" key="7">
    <source>
        <dbReference type="ARBA" id="ARBA00023180"/>
    </source>
</evidence>
<feature type="domain" description="Ig-like" evidence="11">
    <location>
        <begin position="232"/>
        <end position="321"/>
    </location>
</feature>
<evidence type="ECO:0008006" key="15">
    <source>
        <dbReference type="Google" id="ProtNLM"/>
    </source>
</evidence>
<keyword evidence="7" id="KW-0325">Glycoprotein</keyword>
<dbReference type="InterPro" id="IPR007110">
    <property type="entry name" value="Ig-like_dom"/>
</dbReference>
<dbReference type="InterPro" id="IPR036116">
    <property type="entry name" value="FN3_sf"/>
</dbReference>
<evidence type="ECO:0000256" key="4">
    <source>
        <dbReference type="ARBA" id="ARBA00022989"/>
    </source>
</evidence>
<keyword evidence="5 10" id="KW-0472">Membrane</keyword>
<feature type="domain" description="Ig-like" evidence="11">
    <location>
        <begin position="326"/>
        <end position="422"/>
    </location>
</feature>
<accession>A0A914ALJ9</accession>
<dbReference type="Pfam" id="PF00041">
    <property type="entry name" value="fn3"/>
    <property type="match status" value="1"/>
</dbReference>
<dbReference type="EnsemblMetazoa" id="XM_038208952.1">
    <property type="protein sequence ID" value="XP_038064880.1"/>
    <property type="gene ID" value="LOC119735248"/>
</dbReference>
<feature type="transmembrane region" description="Helical" evidence="10">
    <location>
        <begin position="1030"/>
        <end position="1056"/>
    </location>
</feature>
<feature type="domain" description="Ig-like" evidence="11">
    <location>
        <begin position="813"/>
        <end position="907"/>
    </location>
</feature>
<evidence type="ECO:0000259" key="12">
    <source>
        <dbReference type="PROSITE" id="PS50853"/>
    </source>
</evidence>
<dbReference type="InterPro" id="IPR051275">
    <property type="entry name" value="Cell_adhesion_signaling"/>
</dbReference>
<dbReference type="RefSeq" id="XP_038064880.1">
    <property type="nucleotide sequence ID" value="XM_038208952.1"/>
</dbReference>
<evidence type="ECO:0000256" key="3">
    <source>
        <dbReference type="ARBA" id="ARBA00022737"/>
    </source>
</evidence>
<dbReference type="SUPFAM" id="SSF49265">
    <property type="entry name" value="Fibronectin type III"/>
    <property type="match status" value="1"/>
</dbReference>
<dbReference type="Pfam" id="PF07686">
    <property type="entry name" value="V-set"/>
    <property type="match status" value="1"/>
</dbReference>
<sequence>MLIRRKGDSVASGTVHGQPGFAQEPVDTTVAEGGEAIIHCVIDNLDASARVLWTKGSTNTPLGLDRDMPGFPRYTIIGDPAREANLRIVNAQLEDDDTYRCQVPGLRSDEVTLTVQVPPDPPTIDDHENGTRITVDPPAAVTLTCRANNARPEVVITWLKNGEPVLYLTPTTVVADAGDPLGKKKNLASTLMLNPEKEDNGAEYKCLVEHPALIRPYFVTVVVNVRFPPGPPLITGYQQGVAVRQGDVVALDCASRGGNPLAEVYWWKNGVQMDHSYITDGAGARNTLPITVGYSDNNAVYKCQVSSVVLPEPLTAQVQFTVYFPPAYVNITGHENMVNSGATLTLQCTSANSNPSASISWYTGGQQVSSSNDVVVPAPNGGFITSQNLTITVIGQTDSMDYMCQATNLELYEYANAVATVNVMYPPGRPLISGYEEDEEVKAGNLLRLTCIAVGGNPLATLTWQKNGEELEGDYGTSGQLATNELPLILKQTDNKANYSCSASNQATPTPLVTQVSLDVLFPPERVFVTAEPPQSREGDRVLVKCRTASSSPASVLSWWRDGVPIDGGEAVVEPSDNSGFSTSSELVIENVSLSDNGRVFLCRAKNDLIVEAVNDGLIMDVRFKPQISIADQVTISTREGPGLQILNCTATGNPEALTYVWHQNDAPIALEGNTRFTVNEAGSLFVHNATRTEVGKYMCVVSNEEGSSNITITFNVQYSPIISTGDQVVINLFSISELACEADASPKPEGFIRWSREGFDLSAHQTEYSEGRGILRILNVSKADGGLYTCTADNGIAPASTKNIQVVVQFVPEIDRTVPNKVAQSIGQLAVLRCRAEGAPVVRFKWFQGGSEVNVTSDHYTFDTRQDLTYSNRYESRLYIGPVNEVFDYGTYVCKAYNDLGETTVSVQLEQTSAPEAPFDLKVDQIQHNSVKLSWKPGFDGGRPQTFQVRFNQKGELQYQYVDVVPPNATSYAVTNLNPETDYEFTVRGRNDLGTGTYFLGIVSATTKIAPSKPIAPGPTGILVGNIPLYLFLLVTFLSLLSCVFINIFLVCCLVKRRSSKKRNLAKNSDVKLKKIETVHSDKESMTATETLDSLSRRDQSEYSKDPYSDDERSYDSRRYGDRRYDDDGFSDRAYSDQYDDSERRPVTPSRREPGSGYHNAGYRPPSYSASWDSFARTPSVMTDLMSEDQEERDYADQLRRKQAQLTSAPPSTGKPYEYQSSVTPSPVPSSLGNFVQLTKARPADSQAGSEEGFLV</sequence>
<keyword evidence="8" id="KW-0393">Immunoglobulin domain</keyword>
<dbReference type="SMART" id="SM00409">
    <property type="entry name" value="IG"/>
    <property type="match status" value="9"/>
</dbReference>
<dbReference type="GO" id="GO:0005886">
    <property type="term" value="C:plasma membrane"/>
    <property type="evidence" value="ECO:0007669"/>
    <property type="project" value="TreeGrafter"/>
</dbReference>
<evidence type="ECO:0000259" key="11">
    <source>
        <dbReference type="PROSITE" id="PS50835"/>
    </source>
</evidence>
<keyword evidence="4 10" id="KW-1133">Transmembrane helix</keyword>
<feature type="domain" description="Ig-like" evidence="11">
    <location>
        <begin position="524"/>
        <end position="607"/>
    </location>
</feature>
<feature type="domain" description="Ig-like" evidence="11">
    <location>
        <begin position="626"/>
        <end position="714"/>
    </location>
</feature>
<dbReference type="OrthoDB" id="10028801at2759"/>
<dbReference type="SMART" id="SM00408">
    <property type="entry name" value="IGc2"/>
    <property type="match status" value="9"/>
</dbReference>
<feature type="region of interest" description="Disordered" evidence="9">
    <location>
        <begin position="1"/>
        <end position="25"/>
    </location>
</feature>
<dbReference type="AlphaFoldDB" id="A0A914ALJ9"/>
<dbReference type="SMART" id="SM00060">
    <property type="entry name" value="FN3"/>
    <property type="match status" value="1"/>
</dbReference>
<feature type="compositionally biased region" description="Low complexity" evidence="9">
    <location>
        <begin position="1222"/>
        <end position="1232"/>
    </location>
</feature>
<dbReference type="GO" id="GO:0098609">
    <property type="term" value="P:cell-cell adhesion"/>
    <property type="evidence" value="ECO:0007669"/>
    <property type="project" value="TreeGrafter"/>
</dbReference>
<keyword evidence="2 10" id="KW-0812">Transmembrane</keyword>